<dbReference type="OrthoDB" id="9814913at2"/>
<gene>
    <name evidence="3" type="primary">otsB</name>
    <name evidence="3" type="ORF">D3218_06555</name>
</gene>
<evidence type="ECO:0000256" key="1">
    <source>
        <dbReference type="ARBA" id="ARBA00022801"/>
    </source>
</evidence>
<keyword evidence="1 2" id="KW-0378">Hydrolase</keyword>
<dbReference type="UniPathway" id="UPA00299"/>
<dbReference type="PANTHER" id="PTHR43768:SF3">
    <property type="entry name" value="TREHALOSE 6-PHOSPHATE PHOSPHATASE"/>
    <property type="match status" value="1"/>
</dbReference>
<keyword evidence="2" id="KW-0460">Magnesium</keyword>
<sequence length="256" mass="27274">MLGPMNLPPPLDPARHALFIDFDGTLVELVDRPEDVRISPEAVQRLGVLQRQCAGAFALLSGRRIADLDRFLSPLAFAAGGIHGLERREEPGGPIVPLAGPAGLDPIRLVLSVGVTEEPRLRLEDKGTSLVVHYRGHPELEGAAVELVQRSVADEPGFAVMKGDNIVEVHLGGMDKGKALSAFMTREPFVGRVPVYLGDDTTDEFGFAAVKALNGVSIKVGNGPSEADYRLSCVDSVHRWLGSEPGLGADGMKEAS</sequence>
<accession>A0A3A1WNM7</accession>
<dbReference type="Gene3D" id="3.40.50.1000">
    <property type="entry name" value="HAD superfamily/HAD-like"/>
    <property type="match status" value="1"/>
</dbReference>
<dbReference type="CDD" id="cd01627">
    <property type="entry name" value="HAD_TPP"/>
    <property type="match status" value="1"/>
</dbReference>
<evidence type="ECO:0000313" key="4">
    <source>
        <dbReference type="Proteomes" id="UP000265750"/>
    </source>
</evidence>
<dbReference type="PANTHER" id="PTHR43768">
    <property type="entry name" value="TREHALOSE 6-PHOSPHATE PHOSPHATASE"/>
    <property type="match status" value="1"/>
</dbReference>
<keyword evidence="2" id="KW-0479">Metal-binding</keyword>
<dbReference type="EMBL" id="QYRN01000003">
    <property type="protein sequence ID" value="RIY02184.1"/>
    <property type="molecule type" value="Genomic_DNA"/>
</dbReference>
<dbReference type="EC" id="3.1.3.12" evidence="2"/>
<keyword evidence="4" id="KW-1185">Reference proteome</keyword>
<reference evidence="4" key="1">
    <citation type="submission" date="2018-09" db="EMBL/GenBank/DDBJ databases">
        <authorList>
            <person name="Tuo L."/>
        </authorList>
    </citation>
    <scope>NUCLEOTIDE SEQUENCE [LARGE SCALE GENOMIC DNA]</scope>
    <source>
        <strain evidence="4">M2BS4Y-1</strain>
    </source>
</reference>
<dbReference type="InterPro" id="IPR044651">
    <property type="entry name" value="OTSB-like"/>
</dbReference>
<protein>
    <recommendedName>
        <fullName evidence="2">Trehalose 6-phosphate phosphatase</fullName>
        <ecNumber evidence="2">3.1.3.12</ecNumber>
    </recommendedName>
</protein>
<dbReference type="Gene3D" id="3.30.70.1020">
    <property type="entry name" value="Trehalose-6-phosphate phosphatase related protein, domain 2"/>
    <property type="match status" value="1"/>
</dbReference>
<evidence type="ECO:0000313" key="3">
    <source>
        <dbReference type="EMBL" id="RIY02184.1"/>
    </source>
</evidence>
<dbReference type="InterPro" id="IPR003337">
    <property type="entry name" value="Trehalose_PPase"/>
</dbReference>
<dbReference type="Proteomes" id="UP000265750">
    <property type="component" value="Unassembled WGS sequence"/>
</dbReference>
<comment type="cofactor">
    <cofactor evidence="2">
        <name>Mg(2+)</name>
        <dbReference type="ChEBI" id="CHEBI:18420"/>
    </cofactor>
</comment>
<dbReference type="GO" id="GO:0004805">
    <property type="term" value="F:trehalose-phosphatase activity"/>
    <property type="evidence" value="ECO:0007669"/>
    <property type="project" value="UniProtKB-EC"/>
</dbReference>
<comment type="function">
    <text evidence="2">Removes the phosphate from trehalose 6-phosphate to produce free trehalose.</text>
</comment>
<dbReference type="InterPro" id="IPR036412">
    <property type="entry name" value="HAD-like_sf"/>
</dbReference>
<proteinExistence type="inferred from homology"/>
<name>A0A3A1WNM7_9HYPH</name>
<dbReference type="NCBIfam" id="TIGR00685">
    <property type="entry name" value="T6PP"/>
    <property type="match status" value="1"/>
</dbReference>
<evidence type="ECO:0000256" key="2">
    <source>
        <dbReference type="RuleBase" id="RU361117"/>
    </source>
</evidence>
<dbReference type="Pfam" id="PF02358">
    <property type="entry name" value="Trehalose_PPase"/>
    <property type="match status" value="1"/>
</dbReference>
<dbReference type="InterPro" id="IPR023214">
    <property type="entry name" value="HAD_sf"/>
</dbReference>
<organism evidence="3 4">
    <name type="scientific">Aureimonas flava</name>
    <dbReference type="NCBI Taxonomy" id="2320271"/>
    <lineage>
        <taxon>Bacteria</taxon>
        <taxon>Pseudomonadati</taxon>
        <taxon>Pseudomonadota</taxon>
        <taxon>Alphaproteobacteria</taxon>
        <taxon>Hyphomicrobiales</taxon>
        <taxon>Aurantimonadaceae</taxon>
        <taxon>Aureimonas</taxon>
    </lineage>
</organism>
<comment type="similarity">
    <text evidence="2">Belongs to the trehalose phosphatase family.</text>
</comment>
<dbReference type="GO" id="GO:0005992">
    <property type="term" value="P:trehalose biosynthetic process"/>
    <property type="evidence" value="ECO:0007669"/>
    <property type="project" value="UniProtKB-UniPathway"/>
</dbReference>
<comment type="catalytic activity">
    <reaction evidence="2">
        <text>alpha,alpha-trehalose 6-phosphate + H2O = alpha,alpha-trehalose + phosphate</text>
        <dbReference type="Rhea" id="RHEA:23420"/>
        <dbReference type="ChEBI" id="CHEBI:15377"/>
        <dbReference type="ChEBI" id="CHEBI:16551"/>
        <dbReference type="ChEBI" id="CHEBI:43474"/>
        <dbReference type="ChEBI" id="CHEBI:58429"/>
        <dbReference type="EC" id="3.1.3.12"/>
    </reaction>
</comment>
<dbReference type="AlphaFoldDB" id="A0A3A1WNM7"/>
<dbReference type="SUPFAM" id="SSF56784">
    <property type="entry name" value="HAD-like"/>
    <property type="match status" value="1"/>
</dbReference>
<comment type="pathway">
    <text evidence="2">Glycan biosynthesis; trehalose biosynthesis.</text>
</comment>
<comment type="caution">
    <text evidence="3">The sequence shown here is derived from an EMBL/GenBank/DDBJ whole genome shotgun (WGS) entry which is preliminary data.</text>
</comment>
<dbReference type="GO" id="GO:0046872">
    <property type="term" value="F:metal ion binding"/>
    <property type="evidence" value="ECO:0007669"/>
    <property type="project" value="UniProtKB-KW"/>
</dbReference>